<accession>A0ABT2G4H5</accession>
<dbReference type="EMBL" id="JANWGH010000001">
    <property type="protein sequence ID" value="MCS5488935.1"/>
    <property type="molecule type" value="Genomic_DNA"/>
</dbReference>
<organism evidence="3 4">
    <name type="scientific">Algoriphagus limi</name>
    <dbReference type="NCBI Taxonomy" id="2975273"/>
    <lineage>
        <taxon>Bacteria</taxon>
        <taxon>Pseudomonadati</taxon>
        <taxon>Bacteroidota</taxon>
        <taxon>Cytophagia</taxon>
        <taxon>Cytophagales</taxon>
        <taxon>Cyclobacteriaceae</taxon>
        <taxon>Algoriphagus</taxon>
    </lineage>
</organism>
<feature type="chain" id="PRO_5046624912" description="Curli production assembly/transport component CsgG" evidence="2">
    <location>
        <begin position="25"/>
        <end position="281"/>
    </location>
</feature>
<evidence type="ECO:0000313" key="3">
    <source>
        <dbReference type="EMBL" id="MCS5488935.1"/>
    </source>
</evidence>
<feature type="signal peptide" evidence="2">
    <location>
        <begin position="1"/>
        <end position="24"/>
    </location>
</feature>
<feature type="region of interest" description="Disordered" evidence="1">
    <location>
        <begin position="195"/>
        <end position="222"/>
    </location>
</feature>
<evidence type="ECO:0008006" key="5">
    <source>
        <dbReference type="Google" id="ProtNLM"/>
    </source>
</evidence>
<keyword evidence="4" id="KW-1185">Reference proteome</keyword>
<dbReference type="Proteomes" id="UP001206788">
    <property type="component" value="Unassembled WGS sequence"/>
</dbReference>
<dbReference type="Gene3D" id="3.40.50.10610">
    <property type="entry name" value="ABC-type transport auxiliary lipoprotein component"/>
    <property type="match status" value="1"/>
</dbReference>
<proteinExistence type="predicted"/>
<sequence length="281" mass="30988">MKTLKFTLFASLFLFFLHQNPLLAQEKVDVLILNSGETKEGKVTGITDILIKFRYLGEDFDYEIQKSDVAQIKFASGRVENFGNDPSKLPTDGSHAGSHPDRHNKIAVLPFAIITNDAGLTVDELRNFTQNQAANTVRNEYNTLTLQDPLTTNAILAKQGINQENMDSFTPAELAELLGVEFVIFGAVKVTTKGSVSSTYGSSTYSQKSGSSSKKGNIFSSSSSTTTIEYDTMVDLRMFNDRGDNLYSNSRHSFGTGTDAYKGSVDYMLRRTPFGSKYGKK</sequence>
<gene>
    <name evidence="3" type="ORF">NY014_00755</name>
</gene>
<dbReference type="RefSeq" id="WP_259412618.1">
    <property type="nucleotide sequence ID" value="NZ_JANWGH010000001.1"/>
</dbReference>
<reference evidence="3 4" key="1">
    <citation type="submission" date="2022-08" db="EMBL/GenBank/DDBJ databases">
        <title>Algoriphagus sp. CAU 1643 isolated from mud.</title>
        <authorList>
            <person name="Kim W."/>
        </authorList>
    </citation>
    <scope>NUCLEOTIDE SEQUENCE [LARGE SCALE GENOMIC DNA]</scope>
    <source>
        <strain evidence="3 4">CAU 1643</strain>
    </source>
</reference>
<protein>
    <recommendedName>
        <fullName evidence="5">Curli production assembly/transport component CsgG</fullName>
    </recommendedName>
</protein>
<evidence type="ECO:0000256" key="1">
    <source>
        <dbReference type="SAM" id="MobiDB-lite"/>
    </source>
</evidence>
<name>A0ABT2G4H5_9BACT</name>
<keyword evidence="2" id="KW-0732">Signal</keyword>
<comment type="caution">
    <text evidence="3">The sequence shown here is derived from an EMBL/GenBank/DDBJ whole genome shotgun (WGS) entry which is preliminary data.</text>
</comment>
<evidence type="ECO:0000313" key="4">
    <source>
        <dbReference type="Proteomes" id="UP001206788"/>
    </source>
</evidence>
<evidence type="ECO:0000256" key="2">
    <source>
        <dbReference type="SAM" id="SignalP"/>
    </source>
</evidence>